<evidence type="ECO:0000313" key="2">
    <source>
        <dbReference type="Proteomes" id="UP000823749"/>
    </source>
</evidence>
<accession>A0AAV6I9L8</accession>
<evidence type="ECO:0000313" key="1">
    <source>
        <dbReference type="EMBL" id="KAG5524192.1"/>
    </source>
</evidence>
<dbReference type="AlphaFoldDB" id="A0AAV6I9L8"/>
<comment type="caution">
    <text evidence="1">The sequence shown here is derived from an EMBL/GenBank/DDBJ whole genome shotgun (WGS) entry which is preliminary data.</text>
</comment>
<proteinExistence type="predicted"/>
<name>A0AAV6I9L8_9ERIC</name>
<keyword evidence="2" id="KW-1185">Reference proteome</keyword>
<reference evidence="1" key="1">
    <citation type="submission" date="2020-08" db="EMBL/GenBank/DDBJ databases">
        <title>Plant Genome Project.</title>
        <authorList>
            <person name="Zhang R.-G."/>
        </authorList>
    </citation>
    <scope>NUCLEOTIDE SEQUENCE</scope>
    <source>
        <strain evidence="1">WSP0</strain>
        <tissue evidence="1">Leaf</tissue>
    </source>
</reference>
<dbReference type="Proteomes" id="UP000823749">
    <property type="component" value="Chromosome 11"/>
</dbReference>
<organism evidence="1 2">
    <name type="scientific">Rhododendron griersonianum</name>
    <dbReference type="NCBI Taxonomy" id="479676"/>
    <lineage>
        <taxon>Eukaryota</taxon>
        <taxon>Viridiplantae</taxon>
        <taxon>Streptophyta</taxon>
        <taxon>Embryophyta</taxon>
        <taxon>Tracheophyta</taxon>
        <taxon>Spermatophyta</taxon>
        <taxon>Magnoliopsida</taxon>
        <taxon>eudicotyledons</taxon>
        <taxon>Gunneridae</taxon>
        <taxon>Pentapetalae</taxon>
        <taxon>asterids</taxon>
        <taxon>Ericales</taxon>
        <taxon>Ericaceae</taxon>
        <taxon>Ericoideae</taxon>
        <taxon>Rhodoreae</taxon>
        <taxon>Rhododendron</taxon>
    </lineage>
</organism>
<protein>
    <submittedName>
        <fullName evidence="1">Uncharacterized protein</fullName>
    </submittedName>
</protein>
<sequence length="282" mass="31199">MFLLPTSLSHEVPIAEPIIEENPNTMVDLNQVGNQENSSEPLHLEVSNVGNPVDSLPTEIDKSVHVPTEVSPSLVDTSIPEMDVTTILEEKFPLGTHSPGVTTPMVTEENMPSKDATLDLYLNSSSSSPIASSSTASFDVNAFGLKVKAFCDILCVSIQTLAVLSPMDELAILLDPPTSRLKSTFSNEEVQELAKNHQGFATLDFSFLIEHQLWHQFEICCQALALLKPNSSELIQQLQHGISNIRSDFPYIQDLFQERKALQMVEENMENLYSQALIKKMS</sequence>
<gene>
    <name evidence="1" type="ORF">RHGRI_031002</name>
</gene>
<dbReference type="EMBL" id="JACTNZ010000011">
    <property type="protein sequence ID" value="KAG5524192.1"/>
    <property type="molecule type" value="Genomic_DNA"/>
</dbReference>